<name>Q1YMT2_AURMS</name>
<dbReference type="Proteomes" id="UP000000321">
    <property type="component" value="Unassembled WGS sequence"/>
</dbReference>
<dbReference type="InterPro" id="IPR016040">
    <property type="entry name" value="NAD(P)-bd_dom"/>
</dbReference>
<dbReference type="Gene3D" id="3.40.50.720">
    <property type="entry name" value="NAD(P)-binding Rossmann-like Domain"/>
    <property type="match status" value="1"/>
</dbReference>
<keyword evidence="8 10" id="KW-0413">Isomerase</keyword>
<dbReference type="PANTHER" id="PTHR43725">
    <property type="entry name" value="UDP-GLUCOSE 4-EPIMERASE"/>
    <property type="match status" value="1"/>
</dbReference>
<dbReference type="GO" id="GO:0033499">
    <property type="term" value="P:galactose catabolic process via UDP-galactose, Leloir pathway"/>
    <property type="evidence" value="ECO:0007669"/>
    <property type="project" value="TreeGrafter"/>
</dbReference>
<comment type="pathway">
    <text evidence="3 10">Carbohydrate metabolism; galactose metabolism.</text>
</comment>
<dbReference type="AlphaFoldDB" id="Q1YMT2"/>
<accession>Q1YMT2</accession>
<gene>
    <name evidence="12" type="ORF">SI859A1_02114</name>
</gene>
<evidence type="ECO:0000256" key="10">
    <source>
        <dbReference type="RuleBase" id="RU366046"/>
    </source>
</evidence>
<dbReference type="BioCyc" id="AURANTIMONAS:SI859A1_02114-MONOMER"/>
<evidence type="ECO:0000313" key="12">
    <source>
        <dbReference type="EMBL" id="EAS51299.1"/>
    </source>
</evidence>
<keyword evidence="7 10" id="KW-0520">NAD</keyword>
<dbReference type="InterPro" id="IPR005886">
    <property type="entry name" value="UDP_G4E"/>
</dbReference>
<dbReference type="EMBL" id="AAPJ01000001">
    <property type="protein sequence ID" value="EAS51299.1"/>
    <property type="molecule type" value="Genomic_DNA"/>
</dbReference>
<dbReference type="CDD" id="cd05247">
    <property type="entry name" value="UDP_G4E_1_SDR_e"/>
    <property type="match status" value="1"/>
</dbReference>
<protein>
    <recommendedName>
        <fullName evidence="6 10">UDP-glucose 4-epimerase</fullName>
        <ecNumber evidence="5 10">5.1.3.2</ecNumber>
    </recommendedName>
</protein>
<sequence>MQDAFGMTKRVLITGGAGYIGAHTCLLLAERGYEAVVYDNLSNGHAEFVRWGAFEQGDIRDTNRLRSVFSQYQPDAIIHFAGLIEVAQSVRDPLAFYDNNVSGTLSLITAAEAAGVDKIVFSSTCATYGIPQFTPLTEDHVQAPISPYGWSKLLVEHILRDLSGLDRIRCAILRYFNAAGADPEARIGEWHTPETHAVPLVIETALGQRDCFTIFGDDYDTADGTCIRDYVHVIDLADAHVRAVEYLLNDGASVALNLGTGTGTSVAELVETVALVSGRPVKTRRADRRPGDPSILLADNRRARDVLGWQPQHDLASSIESAWRWHTKSNLLGADASRSTL</sequence>
<dbReference type="GO" id="GO:0003978">
    <property type="term" value="F:UDP-glucose 4-epimerase activity"/>
    <property type="evidence" value="ECO:0007669"/>
    <property type="project" value="UniProtKB-UniRule"/>
</dbReference>
<organism evidence="12 13">
    <name type="scientific">Aurantimonas manganoxydans (strain ATCC BAA-1229 / DSM 21871 / SI85-9A1)</name>
    <dbReference type="NCBI Taxonomy" id="287752"/>
    <lineage>
        <taxon>Bacteria</taxon>
        <taxon>Pseudomonadati</taxon>
        <taxon>Pseudomonadota</taxon>
        <taxon>Alphaproteobacteria</taxon>
        <taxon>Hyphomicrobiales</taxon>
        <taxon>Aurantimonadaceae</taxon>
        <taxon>Aurantimonas</taxon>
    </lineage>
</organism>
<dbReference type="Pfam" id="PF16363">
    <property type="entry name" value="GDP_Man_Dehyd"/>
    <property type="match status" value="1"/>
</dbReference>
<comment type="catalytic activity">
    <reaction evidence="1 10">
        <text>UDP-alpha-D-glucose = UDP-alpha-D-galactose</text>
        <dbReference type="Rhea" id="RHEA:22168"/>
        <dbReference type="ChEBI" id="CHEBI:58885"/>
        <dbReference type="ChEBI" id="CHEBI:66914"/>
        <dbReference type="EC" id="5.1.3.2"/>
    </reaction>
</comment>
<dbReference type="Gene3D" id="3.90.25.10">
    <property type="entry name" value="UDP-galactose 4-epimerase, domain 1"/>
    <property type="match status" value="1"/>
</dbReference>
<evidence type="ECO:0000256" key="7">
    <source>
        <dbReference type="ARBA" id="ARBA00023027"/>
    </source>
</evidence>
<comment type="subunit">
    <text evidence="10">Homodimer.</text>
</comment>
<comment type="similarity">
    <text evidence="4 10">Belongs to the NAD(P)-dependent epimerase/dehydratase family.</text>
</comment>
<evidence type="ECO:0000313" key="13">
    <source>
        <dbReference type="Proteomes" id="UP000000321"/>
    </source>
</evidence>
<keyword evidence="13" id="KW-1185">Reference proteome</keyword>
<evidence type="ECO:0000256" key="1">
    <source>
        <dbReference type="ARBA" id="ARBA00000083"/>
    </source>
</evidence>
<dbReference type="PANTHER" id="PTHR43725:SF53">
    <property type="entry name" value="UDP-ARABINOSE 4-EPIMERASE 1"/>
    <property type="match status" value="1"/>
</dbReference>
<dbReference type="EC" id="5.1.3.2" evidence="5 10"/>
<evidence type="ECO:0000256" key="8">
    <source>
        <dbReference type="ARBA" id="ARBA00023235"/>
    </source>
</evidence>
<dbReference type="HOGENOM" id="CLU_007383_1_10_5"/>
<dbReference type="SUPFAM" id="SSF51735">
    <property type="entry name" value="NAD(P)-binding Rossmann-fold domains"/>
    <property type="match status" value="1"/>
</dbReference>
<evidence type="ECO:0000256" key="9">
    <source>
        <dbReference type="ARBA" id="ARBA00023277"/>
    </source>
</evidence>
<comment type="cofactor">
    <cofactor evidence="2 10">
        <name>NAD(+)</name>
        <dbReference type="ChEBI" id="CHEBI:57540"/>
    </cofactor>
</comment>
<evidence type="ECO:0000256" key="2">
    <source>
        <dbReference type="ARBA" id="ARBA00001911"/>
    </source>
</evidence>
<reference evidence="12 13" key="1">
    <citation type="journal article" date="2008" name="Appl. Environ. Microbiol.">
        <title>Genomic insights into Mn(II) oxidation by the marine alphaproteobacterium Aurantimonas sp. strain SI85-9A1.</title>
        <authorList>
            <person name="Dick G.J."/>
            <person name="Podell S."/>
            <person name="Johnson H.A."/>
            <person name="Rivera-Espinoza Y."/>
            <person name="Bernier-Latmani R."/>
            <person name="McCarthy J.K."/>
            <person name="Torpey J.W."/>
            <person name="Clement B.G."/>
            <person name="Gaasterland T."/>
            <person name="Tebo B.M."/>
        </authorList>
    </citation>
    <scope>NUCLEOTIDE SEQUENCE [LARGE SCALE GENOMIC DNA]</scope>
    <source>
        <strain evidence="12 13">SI85-9A1</strain>
    </source>
</reference>
<evidence type="ECO:0000256" key="6">
    <source>
        <dbReference type="ARBA" id="ARBA00018569"/>
    </source>
</evidence>
<evidence type="ECO:0000256" key="3">
    <source>
        <dbReference type="ARBA" id="ARBA00004947"/>
    </source>
</evidence>
<evidence type="ECO:0000259" key="11">
    <source>
        <dbReference type="Pfam" id="PF16363"/>
    </source>
</evidence>
<evidence type="ECO:0000256" key="5">
    <source>
        <dbReference type="ARBA" id="ARBA00013189"/>
    </source>
</evidence>
<evidence type="ECO:0000256" key="4">
    <source>
        <dbReference type="ARBA" id="ARBA00007637"/>
    </source>
</evidence>
<keyword evidence="9 10" id="KW-0119">Carbohydrate metabolism</keyword>
<feature type="domain" description="NAD(P)-binding" evidence="11">
    <location>
        <begin position="12"/>
        <end position="319"/>
    </location>
</feature>
<proteinExistence type="inferred from homology"/>
<comment type="caution">
    <text evidence="12">The sequence shown here is derived from an EMBL/GenBank/DDBJ whole genome shotgun (WGS) entry which is preliminary data.</text>
</comment>
<dbReference type="UniPathway" id="UPA00214"/>
<dbReference type="InterPro" id="IPR036291">
    <property type="entry name" value="NAD(P)-bd_dom_sf"/>
</dbReference>
<dbReference type="NCBIfam" id="TIGR01179">
    <property type="entry name" value="galE"/>
    <property type="match status" value="1"/>
</dbReference>